<comment type="caution">
    <text evidence="2">The sequence shown here is derived from an EMBL/GenBank/DDBJ whole genome shotgun (WGS) entry which is preliminary data.</text>
</comment>
<proteinExistence type="predicted"/>
<evidence type="ECO:0000313" key="3">
    <source>
        <dbReference type="Proteomes" id="UP000076078"/>
    </source>
</evidence>
<organism evidence="2 3">
    <name type="scientific">Tieghemostelium lacteum</name>
    <name type="common">Slime mold</name>
    <name type="synonym">Dictyostelium lacteum</name>
    <dbReference type="NCBI Taxonomy" id="361077"/>
    <lineage>
        <taxon>Eukaryota</taxon>
        <taxon>Amoebozoa</taxon>
        <taxon>Evosea</taxon>
        <taxon>Eumycetozoa</taxon>
        <taxon>Dictyostelia</taxon>
        <taxon>Dictyosteliales</taxon>
        <taxon>Raperosteliaceae</taxon>
        <taxon>Tieghemostelium</taxon>
    </lineage>
</organism>
<keyword evidence="1" id="KW-0472">Membrane</keyword>
<feature type="transmembrane region" description="Helical" evidence="1">
    <location>
        <begin position="162"/>
        <end position="178"/>
    </location>
</feature>
<dbReference type="EMBL" id="LODT01000028">
    <property type="protein sequence ID" value="KYQ92984.1"/>
    <property type="molecule type" value="Genomic_DNA"/>
</dbReference>
<feature type="transmembrane region" description="Helical" evidence="1">
    <location>
        <begin position="118"/>
        <end position="138"/>
    </location>
</feature>
<gene>
    <name evidence="2" type="ORF">DLAC_05587</name>
</gene>
<keyword evidence="3" id="KW-1185">Reference proteome</keyword>
<evidence type="ECO:0008006" key="4">
    <source>
        <dbReference type="Google" id="ProtNLM"/>
    </source>
</evidence>
<name>A0A151ZGJ4_TIELA</name>
<dbReference type="AlphaFoldDB" id="A0A151ZGJ4"/>
<keyword evidence="1" id="KW-1133">Transmembrane helix</keyword>
<protein>
    <recommendedName>
        <fullName evidence="4">Transmembrane protein</fullName>
    </recommendedName>
</protein>
<keyword evidence="1" id="KW-0812">Transmembrane</keyword>
<evidence type="ECO:0000313" key="2">
    <source>
        <dbReference type="EMBL" id="KYQ92984.1"/>
    </source>
</evidence>
<accession>A0A151ZGJ4</accession>
<dbReference type="InParanoid" id="A0A151ZGJ4"/>
<evidence type="ECO:0000256" key="1">
    <source>
        <dbReference type="SAM" id="Phobius"/>
    </source>
</evidence>
<sequence length="184" mass="21985">MTLSENNDFNPVNFDNRLKDLNIQDINYTSPDHYYQCHQNDDDDQLTQLSLKFKSLSTRDTTQNQLDSIDYDNNNNQIYSDKVISKLNSFRKYTVNERYEYALYIDPSLKKQNLIIRLVNILFILVFMVMLLISMYYLHLDVIENVNLELQKMKLQESEKSTQIYIFQYLIILFFKLINCTTSP</sequence>
<dbReference type="Proteomes" id="UP000076078">
    <property type="component" value="Unassembled WGS sequence"/>
</dbReference>
<reference evidence="2 3" key="1">
    <citation type="submission" date="2015-12" db="EMBL/GenBank/DDBJ databases">
        <title>Dictyostelia acquired genes for synthesis and detection of signals that induce cell-type specialization by lateral gene transfer from prokaryotes.</title>
        <authorList>
            <person name="Gloeckner G."/>
            <person name="Schaap P."/>
        </authorList>
    </citation>
    <scope>NUCLEOTIDE SEQUENCE [LARGE SCALE GENOMIC DNA]</scope>
    <source>
        <strain evidence="2 3">TK</strain>
    </source>
</reference>